<dbReference type="Proteomes" id="UP000006552">
    <property type="component" value="Chromosome"/>
</dbReference>
<dbReference type="InterPro" id="IPR011009">
    <property type="entry name" value="Kinase-like_dom_sf"/>
</dbReference>
<proteinExistence type="predicted"/>
<dbReference type="AlphaFoldDB" id="Q5P2S6"/>
<dbReference type="Pfam" id="PF06293">
    <property type="entry name" value="Kdo"/>
    <property type="match status" value="1"/>
</dbReference>
<name>Q5P2S6_AROAE</name>
<dbReference type="InterPro" id="IPR000719">
    <property type="entry name" value="Prot_kinase_dom"/>
</dbReference>
<feature type="domain" description="Protein kinase" evidence="1">
    <location>
        <begin position="301"/>
        <end position="501"/>
    </location>
</feature>
<dbReference type="EMBL" id="CR555306">
    <property type="protein sequence ID" value="CAI08388.1"/>
    <property type="molecule type" value="Genomic_DNA"/>
</dbReference>
<dbReference type="PROSITE" id="PS50011">
    <property type="entry name" value="PROTEIN_KINASE_DOM"/>
    <property type="match status" value="1"/>
</dbReference>
<dbReference type="GO" id="GO:0004672">
    <property type="term" value="F:protein kinase activity"/>
    <property type="evidence" value="ECO:0007669"/>
    <property type="project" value="InterPro"/>
</dbReference>
<reference evidence="2 3" key="1">
    <citation type="journal article" date="2005" name="Arch. Microbiol.">
        <title>The genome sequence of an anaerobic aromatic-degrading denitrifying bacterium, strain EbN1.</title>
        <authorList>
            <person name="Rabus R."/>
            <person name="Kube M."/>
            <person name="Heider J."/>
            <person name="Beck A."/>
            <person name="Heitmann K."/>
            <person name="Widdel F."/>
            <person name="Reinhardt R."/>
        </authorList>
    </citation>
    <scope>NUCLEOTIDE SEQUENCE [LARGE SCALE GENOMIC DNA]</scope>
    <source>
        <strain evidence="2 3">EbN1</strain>
    </source>
</reference>
<dbReference type="STRING" id="76114.ebA3993"/>
<evidence type="ECO:0000313" key="2">
    <source>
        <dbReference type="EMBL" id="CAI08388.1"/>
    </source>
</evidence>
<organism evidence="2 3">
    <name type="scientific">Aromatoleum aromaticum (strain DSM 19018 / LMG 30748 / EbN1)</name>
    <name type="common">Azoarcus sp. (strain EbN1)</name>
    <dbReference type="NCBI Taxonomy" id="76114"/>
    <lineage>
        <taxon>Bacteria</taxon>
        <taxon>Pseudomonadati</taxon>
        <taxon>Pseudomonadota</taxon>
        <taxon>Betaproteobacteria</taxon>
        <taxon>Rhodocyclales</taxon>
        <taxon>Rhodocyclaceae</taxon>
        <taxon>Aromatoleum</taxon>
    </lineage>
</organism>
<accession>Q5P2S6</accession>
<evidence type="ECO:0000313" key="3">
    <source>
        <dbReference type="Proteomes" id="UP000006552"/>
    </source>
</evidence>
<protein>
    <recommendedName>
        <fullName evidence="1">Protein kinase domain-containing protein</fullName>
    </recommendedName>
</protein>
<dbReference type="GO" id="GO:0005524">
    <property type="term" value="F:ATP binding"/>
    <property type="evidence" value="ECO:0007669"/>
    <property type="project" value="InterPro"/>
</dbReference>
<dbReference type="HOGENOM" id="CLU_044338_0_0_4"/>
<sequence>MSVRPLDGPTPRQVNAPFETAATLRQAGRHPAVPFRIALDDGRVATVKRLLRVLPGKRLVGEAEVGGQAVLAKFFIARRGCIRHFEQERQGLAALAAQAIATPRLLGAGTLDGGHYLLTEFLDGAEDLAEGWHVALATHPDDIGAALGMLAPALETLGRMHARGLAQSDLHLGNFLRHRGVLYAIDGDAIRARRPGHPLGADDALRNLAILLAQLPRDADARLPDLLADYRTGNPDTSLDPALLQREIARVRNWRLRDYLAKTLRDCSLFHVEQRRDRFVSVVRQEAERLAPVIADPDLTLAAGSLLKDGGSSTVARIDIGARKLVIKRYNIKDVAHALSRFWRPSRAWHSWIEGHRLAFLGIATPQPLALIERRFGPLRGRAWLVTDSCDGPHLLQHLDAGREPPPAEARALRELFAALHRERISHGDLKATNLLWDQGAVKLIDLDAMRQHASVAAHARAWQKDRARLLRNWPEGCALRGWFEANVPPATQRPQRLSSI</sequence>
<gene>
    <name evidence="2" type="ORF">ebA3993</name>
</gene>
<keyword evidence="3" id="KW-1185">Reference proteome</keyword>
<dbReference type="eggNOG" id="COG0515">
    <property type="taxonomic scope" value="Bacteria"/>
</dbReference>
<dbReference type="SUPFAM" id="SSF56112">
    <property type="entry name" value="Protein kinase-like (PK-like)"/>
    <property type="match status" value="2"/>
</dbReference>
<dbReference type="KEGG" id="eba:ebA3993"/>
<dbReference type="PANTHER" id="PTHR37171:SF1">
    <property type="entry name" value="SERINE_THREONINE-PROTEIN KINASE YRZF-RELATED"/>
    <property type="match status" value="1"/>
</dbReference>
<dbReference type="Gene3D" id="1.10.510.10">
    <property type="entry name" value="Transferase(Phosphotransferase) domain 1"/>
    <property type="match status" value="1"/>
</dbReference>
<dbReference type="InterPro" id="IPR052396">
    <property type="entry name" value="Meiotic_Drive_Suppr_Kinase"/>
</dbReference>
<evidence type="ECO:0000259" key="1">
    <source>
        <dbReference type="PROSITE" id="PS50011"/>
    </source>
</evidence>
<dbReference type="PANTHER" id="PTHR37171">
    <property type="entry name" value="SERINE/THREONINE-PROTEIN KINASE YRZF-RELATED"/>
    <property type="match status" value="1"/>
</dbReference>